<evidence type="ECO:0000313" key="2">
    <source>
        <dbReference type="EMBL" id="NRF71775.1"/>
    </source>
</evidence>
<reference evidence="2 3" key="1">
    <citation type="submission" date="2020-05" db="EMBL/GenBank/DDBJ databases">
        <title>Aquincola sp. isolate from soil.</title>
        <authorList>
            <person name="Han J."/>
            <person name="Kim D.-U."/>
        </authorList>
    </citation>
    <scope>NUCLEOTIDE SEQUENCE [LARGE SCALE GENOMIC DNA]</scope>
    <source>
        <strain evidence="2 3">S2</strain>
    </source>
</reference>
<evidence type="ECO:0000313" key="3">
    <source>
        <dbReference type="Proteomes" id="UP000737171"/>
    </source>
</evidence>
<sequence length="243" mass="27434">MKARWSWQAGLVLCIACSGVSRAQEPITVYYNDRPPYLVAAADGSATGLTGTPAAQAFKAAGVPVVWAKVPTNRQLMNIRKDAALECAVGWFRNPEREQFAKFTKPIYRDLPTVALANREFKVREGQRLEDVLAIKGLRVLAKDNYSYGPYIDGLLAKYRPNLVYTTSENSAMVEMVRFNRADFMFVAEEEANYLAEEAGFSAREFHLIRFADMPKGERRYIMCSKQVPDEVIARLNKVITFE</sequence>
<dbReference type="EMBL" id="JABRWJ010000014">
    <property type="protein sequence ID" value="NRF71775.1"/>
    <property type="molecule type" value="Genomic_DNA"/>
</dbReference>
<dbReference type="PANTHER" id="PTHR35936">
    <property type="entry name" value="MEMBRANE-BOUND LYTIC MUREIN TRANSGLYCOSYLASE F"/>
    <property type="match status" value="1"/>
</dbReference>
<name>A0ABX2ESQ1_9BURK</name>
<feature type="signal peptide" evidence="1">
    <location>
        <begin position="1"/>
        <end position="23"/>
    </location>
</feature>
<proteinExistence type="predicted"/>
<comment type="caution">
    <text evidence="2">The sequence shown here is derived from an EMBL/GenBank/DDBJ whole genome shotgun (WGS) entry which is preliminary data.</text>
</comment>
<gene>
    <name evidence="2" type="ORF">HLB44_32800</name>
</gene>
<accession>A0ABX2ESQ1</accession>
<keyword evidence="1" id="KW-0732">Signal</keyword>
<dbReference type="Gene3D" id="3.40.190.10">
    <property type="entry name" value="Periplasmic binding protein-like II"/>
    <property type="match status" value="2"/>
</dbReference>
<evidence type="ECO:0000256" key="1">
    <source>
        <dbReference type="SAM" id="SignalP"/>
    </source>
</evidence>
<keyword evidence="3" id="KW-1185">Reference proteome</keyword>
<protein>
    <submittedName>
        <fullName evidence="2">Transporter substrate-binding domain-containing protein</fullName>
    </submittedName>
</protein>
<dbReference type="PANTHER" id="PTHR35936:SF25">
    <property type="entry name" value="ABC TRANSPORTER SUBSTRATE-BINDING PROTEIN"/>
    <property type="match status" value="1"/>
</dbReference>
<organism evidence="2 3">
    <name type="scientific">Pseudaquabacterium terrae</name>
    <dbReference type="NCBI Taxonomy" id="2732868"/>
    <lineage>
        <taxon>Bacteria</taxon>
        <taxon>Pseudomonadati</taxon>
        <taxon>Pseudomonadota</taxon>
        <taxon>Betaproteobacteria</taxon>
        <taxon>Burkholderiales</taxon>
        <taxon>Sphaerotilaceae</taxon>
        <taxon>Pseudaquabacterium</taxon>
    </lineage>
</organism>
<dbReference type="RefSeq" id="WP_173133677.1">
    <property type="nucleotide sequence ID" value="NZ_JABRWJ010000014.1"/>
</dbReference>
<feature type="chain" id="PRO_5046718403" evidence="1">
    <location>
        <begin position="24"/>
        <end position="243"/>
    </location>
</feature>
<dbReference type="SUPFAM" id="SSF53850">
    <property type="entry name" value="Periplasmic binding protein-like II"/>
    <property type="match status" value="1"/>
</dbReference>
<dbReference type="Proteomes" id="UP000737171">
    <property type="component" value="Unassembled WGS sequence"/>
</dbReference>